<evidence type="ECO:0000313" key="18">
    <source>
        <dbReference type="Proteomes" id="UP000244005"/>
    </source>
</evidence>
<dbReference type="NCBIfam" id="TIGR00917">
    <property type="entry name" value="2A060601"/>
    <property type="match status" value="1"/>
</dbReference>
<feature type="transmembrane region" description="Helical" evidence="15">
    <location>
        <begin position="602"/>
        <end position="626"/>
    </location>
</feature>
<feature type="transmembrane region" description="Helical" evidence="15">
    <location>
        <begin position="784"/>
        <end position="805"/>
    </location>
</feature>
<name>A0A2R6X3L1_MARPO</name>
<dbReference type="SUPFAM" id="SSF82866">
    <property type="entry name" value="Multidrug efflux transporter AcrB transmembrane domain"/>
    <property type="match status" value="2"/>
</dbReference>
<keyword evidence="10 15" id="KW-0472">Membrane</keyword>
<keyword evidence="11" id="KW-1015">Disulfide bond</keyword>
<dbReference type="InterPro" id="IPR053958">
    <property type="entry name" value="HMGCR/SNAP/NPC1-like_SSD"/>
</dbReference>
<dbReference type="PROSITE" id="PS50156">
    <property type="entry name" value="SSD"/>
    <property type="match status" value="1"/>
</dbReference>
<dbReference type="InterPro" id="IPR053956">
    <property type="entry name" value="NPC1_MLD"/>
</dbReference>
<dbReference type="GO" id="GO:0005319">
    <property type="term" value="F:lipid transporter activity"/>
    <property type="evidence" value="ECO:0007669"/>
    <property type="project" value="InterPro"/>
</dbReference>
<dbReference type="InterPro" id="IPR032190">
    <property type="entry name" value="NPC1_N"/>
</dbReference>
<keyword evidence="9" id="KW-0443">Lipid metabolism</keyword>
<feature type="transmembrane region" description="Helical" evidence="15">
    <location>
        <begin position="1185"/>
        <end position="1205"/>
    </location>
</feature>
<keyword evidence="13" id="KW-0325">Glycoprotein</keyword>
<evidence type="ECO:0000256" key="3">
    <source>
        <dbReference type="ARBA" id="ARBA00022448"/>
    </source>
</evidence>
<feature type="transmembrane region" description="Helical" evidence="15">
    <location>
        <begin position="1151"/>
        <end position="1173"/>
    </location>
</feature>
<dbReference type="Gramene" id="Mp6g18250.2">
    <property type="protein sequence ID" value="Mp6g18250.2.cds"/>
    <property type="gene ID" value="Mp6g18250"/>
</dbReference>
<evidence type="ECO:0000259" key="16">
    <source>
        <dbReference type="PROSITE" id="PS50156"/>
    </source>
</evidence>
<feature type="transmembrane region" description="Helical" evidence="15">
    <location>
        <begin position="633"/>
        <end position="658"/>
    </location>
</feature>
<accession>A0A2R6X3L1</accession>
<evidence type="ECO:0000256" key="8">
    <source>
        <dbReference type="ARBA" id="ARBA00023055"/>
    </source>
</evidence>
<evidence type="ECO:0000256" key="5">
    <source>
        <dbReference type="ARBA" id="ARBA00022692"/>
    </source>
</evidence>
<evidence type="ECO:0000256" key="14">
    <source>
        <dbReference type="ARBA" id="ARBA00023221"/>
    </source>
</evidence>
<keyword evidence="6" id="KW-0732">Signal</keyword>
<dbReference type="Pfam" id="PF16414">
    <property type="entry name" value="NPC1_N"/>
    <property type="match status" value="1"/>
</dbReference>
<sequence>MYDLCGARKDGKPLNCPKVVEAVTPTETFSHKIQSLCPTITGNVCCSEDQFDLLRQSVQQAVPFLVGCPACLRNFLDLYCELSCSPDQSLFVDVISTSREHGRELVDGIDFYITEEYGTQLFDSCKDVKFAAMNTRAMDFIGAGAKNYTDWLSFMGHRAGSYEAGSPYQINYKTNAVGDIRPLNTSVTPCWDSSLSCSCGDCPSATSCAEPLPPSDNKDEGCHVTLGSLQIGCLNLGMGILYVVILLGIVAWWIQSRKEHSNTTGQSDINEPLLVSTNVSPPVPGQGPEIEEAGKPEKIQDPTFIESSLSRWFRAQGTWTARHPGIVLFIAIVFMILLCIGLLQLQVETRPEKLWVSPGSEAAEEKAYFDSHLAPFYRIEQLILATIPSANESAPYIVTNQNLLLLFEIQAKVDALRVNVSNSSVSLQDICTKPTGSACATQSVLQYFKMDSSKFYDYQGSAHAEFCFEHASSAAQCLSAFEGPVEPGTVLGGFSGTNYTEATAFVITYPVENFVGESGDENEKAVAWEEAFIRLAKEELTAMVEGEGLTLAYSSENSIKAELERESTADVGTIAVSYLVMFVYISFILGDWVSPWYVTSKTMLGLAGVGIVALCVLGSIGLFSYFHVKSTLIIVEVIPFLVLAVGVDNMCILVHAVKRQANKDESVETRVGRALAEVGPSITLASLSEVLAFTVGIFTPMPACRVFSMFAAVAVLLDYLLQVTAFVALLTYDLKRAESGRVDCFPCIAVTAESNDVQAHEPGVLVKYMKDVHAPVLNLPAVKALVVALFTGLFLASIVLVPNLVPGLDQRVALPRDSYLQGYFGNITEHLRVGPPVYFVVRDYNYSTESNQTNLLCSISQCEPNSLLNEVSRAALVPDTSFIARPAASWLDDFLVWMSPDAFGCCRTFPDASYCPPDDQPPCCPEGDDYCSEGDTCKDCTTCFLRADLLEGRPTTEQFREKLPWFLEALPSADCAKGGHGAYSTSLDLNGYEDGVIKASEFRSYHTPLNKQTDYVDALRAAKDFTNRMSKSLGIEIFPYSVFYMFFEQYLDIWKTTGISLLLALAAVFFVNVFITTSVWTSCIVILTIAMIVIDLMGVMALWNIQLNAVSVVNLVMSIGIAVEFCVHITHSFAVSSGTRSERASKSLSTMGASVFSGITLTKFAGVLVLYFAKSEIFEVYYFRMYLALVILGALHGLIFLPVLLSLCGPNTMREAPPNRHAKQYLEVSRGAEEVTEPVT</sequence>
<dbReference type="GO" id="GO:0008203">
    <property type="term" value="P:cholesterol metabolic process"/>
    <property type="evidence" value="ECO:0007669"/>
    <property type="project" value="UniProtKB-KW"/>
</dbReference>
<keyword evidence="7 15" id="KW-1133">Transmembrane helix</keyword>
<dbReference type="FunFam" id="1.20.1640.10:FF:000008">
    <property type="entry name" value="NPC intracellular cholesterol transporter 1"/>
    <property type="match status" value="1"/>
</dbReference>
<evidence type="ECO:0000256" key="13">
    <source>
        <dbReference type="ARBA" id="ARBA00023180"/>
    </source>
</evidence>
<keyword evidence="3" id="KW-0813">Transport</keyword>
<dbReference type="GO" id="GO:0016020">
    <property type="term" value="C:membrane"/>
    <property type="evidence" value="ECO:0007669"/>
    <property type="project" value="InterPro"/>
</dbReference>
<feature type="transmembrane region" description="Helical" evidence="15">
    <location>
        <begin position="1082"/>
        <end position="1103"/>
    </location>
</feature>
<evidence type="ECO:0000256" key="12">
    <source>
        <dbReference type="ARBA" id="ARBA00023166"/>
    </source>
</evidence>
<feature type="transmembrane region" description="Helical" evidence="15">
    <location>
        <begin position="233"/>
        <end position="254"/>
    </location>
</feature>
<dbReference type="EMBL" id="KZ772710">
    <property type="protein sequence ID" value="PTQ40679.1"/>
    <property type="molecule type" value="Genomic_DNA"/>
</dbReference>
<dbReference type="GO" id="GO:0015918">
    <property type="term" value="P:sterol transport"/>
    <property type="evidence" value="ECO:0007669"/>
    <property type="project" value="UniProtKB-ARBA"/>
</dbReference>
<evidence type="ECO:0000256" key="11">
    <source>
        <dbReference type="ARBA" id="ARBA00023157"/>
    </source>
</evidence>
<dbReference type="AlphaFoldDB" id="A0A2R6X3L1"/>
<dbReference type="OMA" id="WWFDVES"/>
<feature type="transmembrane region" description="Helical" evidence="15">
    <location>
        <begin position="1109"/>
        <end position="1130"/>
    </location>
</feature>
<evidence type="ECO:0000256" key="1">
    <source>
        <dbReference type="ARBA" id="ARBA00004127"/>
    </source>
</evidence>
<dbReference type="InterPro" id="IPR004765">
    <property type="entry name" value="NPC1-like"/>
</dbReference>
<comment type="similarity">
    <text evidence="2">Belongs to the patched family.</text>
</comment>
<feature type="transmembrane region" description="Helical" evidence="15">
    <location>
        <begin position="710"/>
        <end position="732"/>
    </location>
</feature>
<keyword evidence="5 15" id="KW-0812">Transmembrane</keyword>
<dbReference type="Pfam" id="PF22314">
    <property type="entry name" value="NPC1_MLD"/>
    <property type="match status" value="1"/>
</dbReference>
<dbReference type="PANTHER" id="PTHR45727:SF2">
    <property type="entry name" value="NPC INTRACELLULAR CHOLESTEROL TRANSPORTER 1"/>
    <property type="match status" value="1"/>
</dbReference>
<keyword evidence="12" id="KW-1207">Sterol metabolism</keyword>
<feature type="transmembrane region" description="Helical" evidence="15">
    <location>
        <begin position="326"/>
        <end position="345"/>
    </location>
</feature>
<evidence type="ECO:0000256" key="7">
    <source>
        <dbReference type="ARBA" id="ARBA00022989"/>
    </source>
</evidence>
<keyword evidence="4" id="KW-0153">Cholesterol metabolism</keyword>
<evidence type="ECO:0000313" key="17">
    <source>
        <dbReference type="EMBL" id="PTQ40679.1"/>
    </source>
</evidence>
<feature type="transmembrane region" description="Helical" evidence="15">
    <location>
        <begin position="1053"/>
        <end position="1075"/>
    </location>
</feature>
<evidence type="ECO:0000256" key="6">
    <source>
        <dbReference type="ARBA" id="ARBA00022729"/>
    </source>
</evidence>
<feature type="transmembrane region" description="Helical" evidence="15">
    <location>
        <begin position="569"/>
        <end position="590"/>
    </location>
</feature>
<reference evidence="18" key="1">
    <citation type="journal article" date="2017" name="Cell">
        <title>Insights into land plant evolution garnered from the Marchantia polymorpha genome.</title>
        <authorList>
            <person name="Bowman J.L."/>
            <person name="Kohchi T."/>
            <person name="Yamato K.T."/>
            <person name="Jenkins J."/>
            <person name="Shu S."/>
            <person name="Ishizaki K."/>
            <person name="Yamaoka S."/>
            <person name="Nishihama R."/>
            <person name="Nakamura Y."/>
            <person name="Berger F."/>
            <person name="Adam C."/>
            <person name="Aki S.S."/>
            <person name="Althoff F."/>
            <person name="Araki T."/>
            <person name="Arteaga-Vazquez M.A."/>
            <person name="Balasubrmanian S."/>
            <person name="Barry K."/>
            <person name="Bauer D."/>
            <person name="Boehm C.R."/>
            <person name="Briginshaw L."/>
            <person name="Caballero-Perez J."/>
            <person name="Catarino B."/>
            <person name="Chen F."/>
            <person name="Chiyoda S."/>
            <person name="Chovatia M."/>
            <person name="Davies K.M."/>
            <person name="Delmans M."/>
            <person name="Demura T."/>
            <person name="Dierschke T."/>
            <person name="Dolan L."/>
            <person name="Dorantes-Acosta A.E."/>
            <person name="Eklund D.M."/>
            <person name="Florent S.N."/>
            <person name="Flores-Sandoval E."/>
            <person name="Fujiyama A."/>
            <person name="Fukuzawa H."/>
            <person name="Galik B."/>
            <person name="Grimanelli D."/>
            <person name="Grimwood J."/>
            <person name="Grossniklaus U."/>
            <person name="Hamada T."/>
            <person name="Haseloff J."/>
            <person name="Hetherington A.J."/>
            <person name="Higo A."/>
            <person name="Hirakawa Y."/>
            <person name="Hundley H.N."/>
            <person name="Ikeda Y."/>
            <person name="Inoue K."/>
            <person name="Inoue S.I."/>
            <person name="Ishida S."/>
            <person name="Jia Q."/>
            <person name="Kakita M."/>
            <person name="Kanazawa T."/>
            <person name="Kawai Y."/>
            <person name="Kawashima T."/>
            <person name="Kennedy M."/>
            <person name="Kinose K."/>
            <person name="Kinoshita T."/>
            <person name="Kohara Y."/>
            <person name="Koide E."/>
            <person name="Komatsu K."/>
            <person name="Kopischke S."/>
            <person name="Kubo M."/>
            <person name="Kyozuka J."/>
            <person name="Lagercrantz U."/>
            <person name="Lin S.S."/>
            <person name="Lindquist E."/>
            <person name="Lipzen A.M."/>
            <person name="Lu C.W."/>
            <person name="De Luna E."/>
            <person name="Martienssen R.A."/>
            <person name="Minamino N."/>
            <person name="Mizutani M."/>
            <person name="Mizutani M."/>
            <person name="Mochizuki N."/>
            <person name="Monte I."/>
            <person name="Mosher R."/>
            <person name="Nagasaki H."/>
            <person name="Nakagami H."/>
            <person name="Naramoto S."/>
            <person name="Nishitani K."/>
            <person name="Ohtani M."/>
            <person name="Okamoto T."/>
            <person name="Okumura M."/>
            <person name="Phillips J."/>
            <person name="Pollak B."/>
            <person name="Reinders A."/>
            <person name="Rovekamp M."/>
            <person name="Sano R."/>
            <person name="Sawa S."/>
            <person name="Schmid M.W."/>
            <person name="Shirakawa M."/>
            <person name="Solano R."/>
            <person name="Spunde A."/>
            <person name="Suetsugu N."/>
            <person name="Sugano S."/>
            <person name="Sugiyama A."/>
            <person name="Sun R."/>
            <person name="Suzuki Y."/>
            <person name="Takenaka M."/>
            <person name="Takezawa D."/>
            <person name="Tomogane H."/>
            <person name="Tsuzuki M."/>
            <person name="Ueda T."/>
            <person name="Umeda M."/>
            <person name="Ward J.M."/>
            <person name="Watanabe Y."/>
            <person name="Yazaki K."/>
            <person name="Yokoyama R."/>
            <person name="Yoshitake Y."/>
            <person name="Yotsui I."/>
            <person name="Zachgo S."/>
            <person name="Schmutz J."/>
        </authorList>
    </citation>
    <scope>NUCLEOTIDE SEQUENCE [LARGE SCALE GENOMIC DNA]</scope>
    <source>
        <strain evidence="18">Tak-1</strain>
    </source>
</reference>
<dbReference type="InterPro" id="IPR000731">
    <property type="entry name" value="SSD"/>
</dbReference>
<evidence type="ECO:0000256" key="15">
    <source>
        <dbReference type="SAM" id="Phobius"/>
    </source>
</evidence>
<dbReference type="OrthoDB" id="6510177at2759"/>
<feature type="domain" description="SSD" evidence="16">
    <location>
        <begin position="570"/>
        <end position="732"/>
    </location>
</feature>
<evidence type="ECO:0000256" key="2">
    <source>
        <dbReference type="ARBA" id="ARBA00005585"/>
    </source>
</evidence>
<comment type="subcellular location">
    <subcellularLocation>
        <location evidence="1">Endomembrane system</location>
        <topology evidence="1">Multi-pass membrane protein</topology>
    </subcellularLocation>
</comment>
<keyword evidence="14" id="KW-0753">Steroid metabolism</keyword>
<organism evidence="17 18">
    <name type="scientific">Marchantia polymorpha</name>
    <name type="common">Common liverwort</name>
    <name type="synonym">Marchantia aquatica</name>
    <dbReference type="NCBI Taxonomy" id="3197"/>
    <lineage>
        <taxon>Eukaryota</taxon>
        <taxon>Viridiplantae</taxon>
        <taxon>Streptophyta</taxon>
        <taxon>Embryophyta</taxon>
        <taxon>Marchantiophyta</taxon>
        <taxon>Marchantiopsida</taxon>
        <taxon>Marchantiidae</taxon>
        <taxon>Marchantiales</taxon>
        <taxon>Marchantiaceae</taxon>
        <taxon>Marchantia</taxon>
    </lineage>
</organism>
<dbReference type="GO" id="GO:0012505">
    <property type="term" value="C:endomembrane system"/>
    <property type="evidence" value="ECO:0007669"/>
    <property type="project" value="UniProtKB-SubCell"/>
</dbReference>
<gene>
    <name evidence="17" type="ORF">MARPO_0038s0034</name>
</gene>
<evidence type="ECO:0000256" key="9">
    <source>
        <dbReference type="ARBA" id="ARBA00023098"/>
    </source>
</evidence>
<dbReference type="Pfam" id="PF12349">
    <property type="entry name" value="Sterol-sensing"/>
    <property type="match status" value="1"/>
</dbReference>
<feature type="transmembrane region" description="Helical" evidence="15">
    <location>
        <begin position="678"/>
        <end position="698"/>
    </location>
</feature>
<dbReference type="FunFam" id="1.20.1640.10:FF:000029">
    <property type="entry name" value="Putative Patched sphingolipid transporter"/>
    <property type="match status" value="1"/>
</dbReference>
<keyword evidence="18" id="KW-1185">Reference proteome</keyword>
<dbReference type="Proteomes" id="UP000244005">
    <property type="component" value="Unassembled WGS sequence"/>
</dbReference>
<protein>
    <recommendedName>
        <fullName evidence="16">SSD domain-containing protein</fullName>
    </recommendedName>
</protein>
<dbReference type="PANTHER" id="PTHR45727">
    <property type="entry name" value="NPC INTRACELLULAR CHOLESTEROL TRANSPORTER 1"/>
    <property type="match status" value="1"/>
</dbReference>
<dbReference type="Gene3D" id="1.20.1640.10">
    <property type="entry name" value="Multidrug efflux transporter AcrB transmembrane domain"/>
    <property type="match status" value="2"/>
</dbReference>
<evidence type="ECO:0000256" key="4">
    <source>
        <dbReference type="ARBA" id="ARBA00022548"/>
    </source>
</evidence>
<evidence type="ECO:0000256" key="10">
    <source>
        <dbReference type="ARBA" id="ARBA00023136"/>
    </source>
</evidence>
<keyword evidence="8" id="KW-0445">Lipid transport</keyword>
<proteinExistence type="inferred from homology"/>